<evidence type="ECO:0000313" key="3">
    <source>
        <dbReference type="Proteomes" id="UP000290253"/>
    </source>
</evidence>
<keyword evidence="1" id="KW-0175">Coiled coil</keyword>
<organism evidence="2 3">
    <name type="scientific">Silvibacterium dinghuense</name>
    <dbReference type="NCBI Taxonomy" id="1560006"/>
    <lineage>
        <taxon>Bacteria</taxon>
        <taxon>Pseudomonadati</taxon>
        <taxon>Acidobacteriota</taxon>
        <taxon>Terriglobia</taxon>
        <taxon>Terriglobales</taxon>
        <taxon>Acidobacteriaceae</taxon>
        <taxon>Silvibacterium</taxon>
    </lineage>
</organism>
<gene>
    <name evidence="2" type="ORF">ESZ00_10870</name>
</gene>
<accession>A0A4Q1SDW8</accession>
<reference evidence="2 3" key="1">
    <citation type="journal article" date="2016" name="Int. J. Syst. Evol. Microbiol.">
        <title>Acidipila dinghuensis sp. nov., an acidobacterium isolated from forest soil.</title>
        <authorList>
            <person name="Jiang Y.W."/>
            <person name="Wang J."/>
            <person name="Chen M.H."/>
            <person name="Lv Y.Y."/>
            <person name="Qiu L.H."/>
        </authorList>
    </citation>
    <scope>NUCLEOTIDE SEQUENCE [LARGE SCALE GENOMIC DNA]</scope>
    <source>
        <strain evidence="2 3">DHOF10</strain>
    </source>
</reference>
<protein>
    <submittedName>
        <fullName evidence="2">Uncharacterized protein</fullName>
    </submittedName>
</protein>
<dbReference type="OrthoDB" id="9777694at2"/>
<keyword evidence="3" id="KW-1185">Reference proteome</keyword>
<comment type="caution">
    <text evidence="2">The sequence shown here is derived from an EMBL/GenBank/DDBJ whole genome shotgun (WGS) entry which is preliminary data.</text>
</comment>
<evidence type="ECO:0000313" key="2">
    <source>
        <dbReference type="EMBL" id="RXS95108.1"/>
    </source>
</evidence>
<evidence type="ECO:0000256" key="1">
    <source>
        <dbReference type="SAM" id="Coils"/>
    </source>
</evidence>
<name>A0A4Q1SDW8_9BACT</name>
<dbReference type="RefSeq" id="WP_129208276.1">
    <property type="nucleotide sequence ID" value="NZ_BMGU01000003.1"/>
</dbReference>
<dbReference type="Proteomes" id="UP000290253">
    <property type="component" value="Unassembled WGS sequence"/>
</dbReference>
<sequence>MADPTPVPVPGVLSSPHRFTLQLRKSFALRTPDSYGRIGSSREDIDVKIAPSSIPRVLLFVDAFLKAAEDRGYSFVLPGTGYDSGLEIVIQRQRVKFTVFEEAARVISKGTRSSPTMIEFRPSGRLSFKIREYLAIRSEPTFSDRSKESLESQLGIILHGLRTAAVELAERAERLARKQQVEQQSEDQQRRAAAQLKKLDEDLEAWAKAEALHRLIAQVERKIESEPPTEAAYADRWLKWARTVATDLDPTSRGLNQFFEHYRKLGRPTSPHDLE</sequence>
<dbReference type="EMBL" id="SDMK01000002">
    <property type="protein sequence ID" value="RXS95108.1"/>
    <property type="molecule type" value="Genomic_DNA"/>
</dbReference>
<feature type="coiled-coil region" evidence="1">
    <location>
        <begin position="158"/>
        <end position="202"/>
    </location>
</feature>
<dbReference type="AlphaFoldDB" id="A0A4Q1SDW8"/>
<proteinExistence type="predicted"/>